<name>K1X0U4_MARBU</name>
<evidence type="ECO:0000313" key="10">
    <source>
        <dbReference type="EMBL" id="EKD14478.1"/>
    </source>
</evidence>
<evidence type="ECO:0000256" key="1">
    <source>
        <dbReference type="ARBA" id="ARBA00005862"/>
    </source>
</evidence>
<keyword evidence="11" id="KW-1185">Reference proteome</keyword>
<dbReference type="GO" id="GO:0003904">
    <property type="term" value="F:deoxyribodipyrimidine photo-lyase activity"/>
    <property type="evidence" value="ECO:0007669"/>
    <property type="project" value="TreeGrafter"/>
</dbReference>
<keyword evidence="4 7" id="KW-0157">Chromophore</keyword>
<dbReference type="STRING" id="1072389.K1X0U4"/>
<dbReference type="SUPFAM" id="SSF52425">
    <property type="entry name" value="Cryptochrome/photolyase, N-terminal domain"/>
    <property type="match status" value="1"/>
</dbReference>
<dbReference type="GeneID" id="18763134"/>
<evidence type="ECO:0000256" key="6">
    <source>
        <dbReference type="PIRSR" id="PIRSR602081-2"/>
    </source>
</evidence>
<dbReference type="InterPro" id="IPR002081">
    <property type="entry name" value="Cryptochrome/DNA_photolyase_1"/>
</dbReference>
<dbReference type="GO" id="GO:0071949">
    <property type="term" value="F:FAD binding"/>
    <property type="evidence" value="ECO:0007669"/>
    <property type="project" value="TreeGrafter"/>
</dbReference>
<dbReference type="InterPro" id="IPR014729">
    <property type="entry name" value="Rossmann-like_a/b/a_fold"/>
</dbReference>
<dbReference type="GO" id="GO:0000719">
    <property type="term" value="P:photoreactive repair"/>
    <property type="evidence" value="ECO:0007669"/>
    <property type="project" value="TreeGrafter"/>
</dbReference>
<dbReference type="PRINTS" id="PR00147">
    <property type="entry name" value="DNAPHOTLYASE"/>
</dbReference>
<dbReference type="InParanoid" id="K1X0U4"/>
<evidence type="ECO:0000256" key="7">
    <source>
        <dbReference type="RuleBase" id="RU367151"/>
    </source>
</evidence>
<evidence type="ECO:0000256" key="3">
    <source>
        <dbReference type="ARBA" id="ARBA00022827"/>
    </source>
</evidence>
<protein>
    <recommendedName>
        <fullName evidence="7">Cryptochrome DASH</fullName>
    </recommendedName>
</protein>
<dbReference type="PANTHER" id="PTHR11455">
    <property type="entry name" value="CRYPTOCHROME"/>
    <property type="match status" value="1"/>
</dbReference>
<dbReference type="Gene3D" id="1.10.579.10">
    <property type="entry name" value="DNA Cyclobutane Dipyrimidine Photolyase, subunit A, domain 3"/>
    <property type="match status" value="1"/>
</dbReference>
<dbReference type="RefSeq" id="XP_007295088.1">
    <property type="nucleotide sequence ID" value="XM_007295026.1"/>
</dbReference>
<dbReference type="Proteomes" id="UP000006753">
    <property type="component" value="Unassembled WGS sequence"/>
</dbReference>
<dbReference type="Gene3D" id="1.25.40.80">
    <property type="match status" value="1"/>
</dbReference>
<dbReference type="InterPro" id="IPR036155">
    <property type="entry name" value="Crypto/Photolyase_N_sf"/>
</dbReference>
<feature type="site" description="Electron transfer via tryptophanyl radical" evidence="6">
    <location>
        <position position="387"/>
    </location>
</feature>
<dbReference type="KEGG" id="mbe:MBM_07199"/>
<dbReference type="InterPro" id="IPR006050">
    <property type="entry name" value="DNA_photolyase_N"/>
</dbReference>
<dbReference type="InterPro" id="IPR036134">
    <property type="entry name" value="Crypto/Photolyase_FAD-like_sf"/>
</dbReference>
<feature type="site" description="Electron transfer via tryptophanyl radical" evidence="6">
    <location>
        <position position="452"/>
    </location>
</feature>
<feature type="domain" description="Photolyase/cryptochrome alpha/beta" evidence="9">
    <location>
        <begin position="5"/>
        <end position="168"/>
    </location>
</feature>
<dbReference type="EMBL" id="JH921445">
    <property type="protein sequence ID" value="EKD14478.1"/>
    <property type="molecule type" value="Genomic_DNA"/>
</dbReference>
<dbReference type="InterPro" id="IPR005101">
    <property type="entry name" value="Cryptochr/Photolyase_FAD-bd"/>
</dbReference>
<feature type="compositionally biased region" description="Gly residues" evidence="8">
    <location>
        <begin position="575"/>
        <end position="590"/>
    </location>
</feature>
<accession>K1X0U4</accession>
<comment type="similarity">
    <text evidence="1 7">Belongs to the DNA photolyase class-1 family.</text>
</comment>
<dbReference type="Pfam" id="PF00875">
    <property type="entry name" value="DNA_photolyase"/>
    <property type="match status" value="1"/>
</dbReference>
<dbReference type="OrthoDB" id="435881at2759"/>
<evidence type="ECO:0000259" key="9">
    <source>
        <dbReference type="PROSITE" id="PS51645"/>
    </source>
</evidence>
<evidence type="ECO:0000256" key="8">
    <source>
        <dbReference type="SAM" id="MobiDB-lite"/>
    </source>
</evidence>
<proteinExistence type="inferred from homology"/>
<feature type="compositionally biased region" description="Gly residues" evidence="8">
    <location>
        <begin position="605"/>
        <end position="635"/>
    </location>
</feature>
<dbReference type="NCBIfam" id="TIGR02765">
    <property type="entry name" value="crypto_DASH"/>
    <property type="match status" value="1"/>
</dbReference>
<dbReference type="Pfam" id="PF03441">
    <property type="entry name" value="FAD_binding_7"/>
    <property type="match status" value="1"/>
</dbReference>
<dbReference type="eggNOG" id="KOG0133">
    <property type="taxonomic scope" value="Eukaryota"/>
</dbReference>
<comment type="cofactor">
    <cofactor evidence="5 7">
        <name>FAD</name>
        <dbReference type="ChEBI" id="CHEBI:57692"/>
    </cofactor>
    <text evidence="5 7">Binds 1 FAD per subunit.</text>
</comment>
<sequence length="660" mass="72997">MVDSKVLIYLMRRDLRISDNPILHSLATTTKQHGFTHLLPLYVFSAQQLEVKGFIADSDIKSPYPEARSPVGGFWRTGPHRVTFLAECIWDVKEGLEKLGSGLCIRVGTVGAVVDDLLSKFESKGEVKVGAVWMVGEEGVEEAHEESQVKKACREAGVQFQLWTDEKYLIDDRDLPLPNIDELSDIFTSYRKTVEPLRDHPRDALPVPTKGALPPFPAESIPDQREPFTIPGSLDDLQKALLKPLNAEDLVRNPPPYPAGTTSAHPFLGGESQAQDRLEYLITKGNVVNYHSTRNGLLGHDFSTKLSAYLSLGCITSRQIHASLLAFENGTNAAYASVPEYGKGQNDGTKSIRFELLWRDYMRLCTRKFGPKLFRLSGFKAEGEERWSSPSRPGPGLTPAHVREQIDRFLNGTTGMGLIDASLREMYHTGYTSNRARQNVASFLAKHLKIDWRIGAEWYECMLVDYDLSSNWGNWQYLAGVGNDPRGEARIFNPVKQAFDYDPHGDYVKAWIPELRGLTDSSEVFQAWTIKEERREGLGLSGLEWVEKPLLKINFTVNRRGRHPGGRSRGDRGGGRGGSSGHGGDAGSGPGRYTSPESRKYYSSRGGGGYGGRGYGSSRGHIRGYGRGGAGGGGGREARVGMMDREREAYADYTGGQDAN</sequence>
<evidence type="ECO:0000256" key="2">
    <source>
        <dbReference type="ARBA" id="ARBA00022630"/>
    </source>
</evidence>
<dbReference type="SUPFAM" id="SSF48173">
    <property type="entry name" value="Cryptochrome/photolyase FAD-binding domain"/>
    <property type="match status" value="1"/>
</dbReference>
<comment type="function">
    <text evidence="7">May have a photoreceptor function.</text>
</comment>
<dbReference type="InterPro" id="IPR014133">
    <property type="entry name" value="Cry_DASH"/>
</dbReference>
<feature type="binding site" evidence="5">
    <location>
        <begin position="303"/>
        <end position="307"/>
    </location>
    <ligand>
        <name>FAD</name>
        <dbReference type="ChEBI" id="CHEBI:57692"/>
    </ligand>
</feature>
<dbReference type="PROSITE" id="PS51645">
    <property type="entry name" value="PHR_CRY_ALPHA_BETA"/>
    <property type="match status" value="1"/>
</dbReference>
<evidence type="ECO:0000313" key="11">
    <source>
        <dbReference type="Proteomes" id="UP000006753"/>
    </source>
</evidence>
<evidence type="ECO:0000256" key="4">
    <source>
        <dbReference type="ARBA" id="ARBA00022991"/>
    </source>
</evidence>
<comment type="cofactor">
    <cofactor evidence="7">
        <name>(6R)-5,10-methylene-5,6,7,8-tetrahydrofolate</name>
        <dbReference type="ChEBI" id="CHEBI:15636"/>
    </cofactor>
    <text evidence="7">Binds 1 5,10-methenyltetrahydrofolate (MTHF) per subunit.</text>
</comment>
<feature type="binding site" evidence="5">
    <location>
        <position position="290"/>
    </location>
    <ligand>
        <name>FAD</name>
        <dbReference type="ChEBI" id="CHEBI:57692"/>
    </ligand>
</feature>
<feature type="compositionally biased region" description="Basic and acidic residues" evidence="8">
    <location>
        <begin position="636"/>
        <end position="650"/>
    </location>
</feature>
<keyword evidence="2 5" id="KW-0285">Flavoprotein</keyword>
<dbReference type="PANTHER" id="PTHR11455:SF22">
    <property type="entry name" value="CRYPTOCHROME DASH"/>
    <property type="match status" value="1"/>
</dbReference>
<reference evidence="10 11" key="1">
    <citation type="journal article" date="2012" name="BMC Genomics">
        <title>Sequencing the genome of Marssonina brunnea reveals fungus-poplar co-evolution.</title>
        <authorList>
            <person name="Zhu S."/>
            <person name="Cao Y.-Z."/>
            <person name="Jiang C."/>
            <person name="Tan B.-Y."/>
            <person name="Wang Z."/>
            <person name="Feng S."/>
            <person name="Zhang L."/>
            <person name="Su X.-H."/>
            <person name="Brejova B."/>
            <person name="Vinar T."/>
            <person name="Xu M."/>
            <person name="Wang M.-X."/>
            <person name="Zhang S.-G."/>
            <person name="Huang M.-R."/>
            <person name="Wu R."/>
            <person name="Zhou Y."/>
        </authorList>
    </citation>
    <scope>NUCLEOTIDE SEQUENCE [LARGE SCALE GENOMIC DNA]</scope>
    <source>
        <strain evidence="10 11">MB_m1</strain>
    </source>
</reference>
<feature type="binding site" evidence="5">
    <location>
        <begin position="465"/>
        <end position="467"/>
    </location>
    <ligand>
        <name>FAD</name>
        <dbReference type="ChEBI" id="CHEBI:57692"/>
    </ligand>
</feature>
<gene>
    <name evidence="10" type="ORF">MBM_07199</name>
</gene>
<dbReference type="GO" id="GO:0003684">
    <property type="term" value="F:damaged DNA binding"/>
    <property type="evidence" value="ECO:0007669"/>
    <property type="project" value="TreeGrafter"/>
</dbReference>
<evidence type="ECO:0000256" key="5">
    <source>
        <dbReference type="PIRSR" id="PIRSR602081-1"/>
    </source>
</evidence>
<dbReference type="HOGENOM" id="CLU_010348_6_1_1"/>
<organism evidence="10 11">
    <name type="scientific">Marssonina brunnea f. sp. multigermtubi (strain MB_m1)</name>
    <name type="common">Marssonina leaf spot fungus</name>
    <dbReference type="NCBI Taxonomy" id="1072389"/>
    <lineage>
        <taxon>Eukaryota</taxon>
        <taxon>Fungi</taxon>
        <taxon>Dikarya</taxon>
        <taxon>Ascomycota</taxon>
        <taxon>Pezizomycotina</taxon>
        <taxon>Leotiomycetes</taxon>
        <taxon>Helotiales</taxon>
        <taxon>Drepanopezizaceae</taxon>
        <taxon>Drepanopeziza</taxon>
    </lineage>
</organism>
<keyword evidence="3 5" id="KW-0274">FAD</keyword>
<feature type="site" description="Electron transfer via tryptophanyl radical" evidence="6">
    <location>
        <position position="475"/>
    </location>
</feature>
<dbReference type="OMA" id="KFWRCGP"/>
<feature type="region of interest" description="Disordered" evidence="8">
    <location>
        <begin position="557"/>
        <end position="660"/>
    </location>
</feature>
<dbReference type="AlphaFoldDB" id="K1X0U4"/>
<dbReference type="Gene3D" id="3.40.50.620">
    <property type="entry name" value="HUPs"/>
    <property type="match status" value="1"/>
</dbReference>